<dbReference type="Ensembl" id="ENSLACT00000007514.1">
    <property type="protein sequence ID" value="ENSLACP00000007452.1"/>
    <property type="gene ID" value="ENSLACG00000006608.1"/>
</dbReference>
<feature type="region of interest" description="Disordered" evidence="6">
    <location>
        <begin position="355"/>
        <end position="415"/>
    </location>
</feature>
<dbReference type="EMBL" id="AFYH01090589">
    <property type="status" value="NOT_ANNOTATED_CDS"/>
    <property type="molecule type" value="Genomic_DNA"/>
</dbReference>
<dbReference type="PROSITE" id="PS51840">
    <property type="entry name" value="C2_NT"/>
    <property type="match status" value="1"/>
</dbReference>
<evidence type="ECO:0000256" key="2">
    <source>
        <dbReference type="ARBA" id="ARBA00022553"/>
    </source>
</evidence>
<dbReference type="Gene3D" id="1.10.418.10">
    <property type="entry name" value="Calponin-like domain"/>
    <property type="match status" value="1"/>
</dbReference>
<dbReference type="EMBL" id="AFYH01090586">
    <property type="status" value="NOT_ANNOTATED_CDS"/>
    <property type="molecule type" value="Genomic_DNA"/>
</dbReference>
<feature type="domain" description="BMERB" evidence="9">
    <location>
        <begin position="1027"/>
        <end position="1169"/>
    </location>
</feature>
<evidence type="ECO:0000313" key="11">
    <source>
        <dbReference type="Proteomes" id="UP000008672"/>
    </source>
</evidence>
<dbReference type="EMBL" id="AFYH01090581">
    <property type="status" value="NOT_ANNOTATED_CDS"/>
    <property type="molecule type" value="Genomic_DNA"/>
</dbReference>
<dbReference type="Proteomes" id="UP000008672">
    <property type="component" value="Unassembled WGS sequence"/>
</dbReference>
<evidence type="ECO:0000259" key="7">
    <source>
        <dbReference type="PROSITE" id="PS50021"/>
    </source>
</evidence>
<organism evidence="10 11">
    <name type="scientific">Latimeria chalumnae</name>
    <name type="common">Coelacanth</name>
    <dbReference type="NCBI Taxonomy" id="7897"/>
    <lineage>
        <taxon>Eukaryota</taxon>
        <taxon>Metazoa</taxon>
        <taxon>Chordata</taxon>
        <taxon>Craniata</taxon>
        <taxon>Vertebrata</taxon>
        <taxon>Euteleostomi</taxon>
        <taxon>Coelacanthiformes</taxon>
        <taxon>Coelacanthidae</taxon>
        <taxon>Latimeria</taxon>
    </lineage>
</organism>
<keyword evidence="3" id="KW-0967">Endosome</keyword>
<evidence type="ECO:0000256" key="1">
    <source>
        <dbReference type="ARBA" id="ARBA00004177"/>
    </source>
</evidence>
<dbReference type="PANTHER" id="PTHR23167">
    <property type="entry name" value="CALPONIN HOMOLOGY DOMAIN-CONTAINING PROTEIN DDB_G0272472-RELATED"/>
    <property type="match status" value="1"/>
</dbReference>
<feature type="compositionally biased region" description="Polar residues" evidence="6">
    <location>
        <begin position="391"/>
        <end position="403"/>
    </location>
</feature>
<dbReference type="PROSITE" id="PS51848">
    <property type="entry name" value="BMERB"/>
    <property type="match status" value="1"/>
</dbReference>
<keyword evidence="4 5" id="KW-0175">Coiled coil</keyword>
<dbReference type="EMBL" id="AFYH01090585">
    <property type="status" value="NOT_ANNOTATED_CDS"/>
    <property type="molecule type" value="Genomic_DNA"/>
</dbReference>
<evidence type="ECO:0000259" key="9">
    <source>
        <dbReference type="PROSITE" id="PS51848"/>
    </source>
</evidence>
<feature type="region of interest" description="Disordered" evidence="6">
    <location>
        <begin position="156"/>
        <end position="189"/>
    </location>
</feature>
<dbReference type="InterPro" id="IPR001715">
    <property type="entry name" value="CH_dom"/>
</dbReference>
<protein>
    <submittedName>
        <fullName evidence="10">EH domain binding protein 1 like 1</fullName>
    </submittedName>
</protein>
<feature type="compositionally biased region" description="Basic and acidic residues" evidence="6">
    <location>
        <begin position="169"/>
        <end position="179"/>
    </location>
</feature>
<dbReference type="OMA" id="WQKTSAQ"/>
<dbReference type="Bgee" id="ENSLACG00000006608">
    <property type="expression patterns" value="Expressed in muscle tissue and 6 other cell types or tissues"/>
</dbReference>
<dbReference type="InParanoid" id="H3ACT1"/>
<evidence type="ECO:0000313" key="10">
    <source>
        <dbReference type="Ensembl" id="ENSLACP00000007452.1"/>
    </source>
</evidence>
<evidence type="ECO:0000256" key="4">
    <source>
        <dbReference type="ARBA" id="ARBA00023054"/>
    </source>
</evidence>
<feature type="compositionally biased region" description="Polar residues" evidence="6">
    <location>
        <begin position="264"/>
        <end position="275"/>
    </location>
</feature>
<dbReference type="SUPFAM" id="SSF47576">
    <property type="entry name" value="Calponin-homology domain, CH-domain"/>
    <property type="match status" value="1"/>
</dbReference>
<dbReference type="InterPro" id="IPR036872">
    <property type="entry name" value="CH_dom_sf"/>
</dbReference>
<keyword evidence="2" id="KW-0597">Phosphoprotein</keyword>
<sequence>MVECTKKWQPDKLTVVWTRRNRRVCSKPHSWQPGIKNPYRGMVVWAVPENVDITVTLYKDPLAEDFEDKDWTFVIENETKGHRKVLASADLNMKKYASAMPTQTDIKLKLKPQSVKVVAATLQLSLSCVFLREGKATDEDMQSLASLMSVKPADIGNLDDFADSDDEEDKKLRSPEKRPASTGQAVSSLTELNTLNEEDDDPGVPGASKQTTGAASFARAANTLNQLGVASEGAVPKRRNPFDRDMSTADERTGPLSEGAVASDRQSTSVGQQEVNASKSISKIVRVKKHLSFHSEEDTKIKVPSAPSQNTTKATPTANAEPLPAYQDADLPSSVTSLCSTNSVTAPSVAASEGIATWPQTNQTEATVKSRREIPPPLDLLPISTPEKDSQGSSTDGNALYTNPSPSPPPSPWLGEKMGTVKSLLEWCQEVTKGYRGVKVTNFTTSWRSGLAFCAILHHFHPDKVDYESLDPYDIKKSIEKAFEGFASLSIPRLLEPADMVLLAVPDKLIVMTYLCQIQAHFTDQELNVIQIEKNSSQSTYKVGSFETDPNYSINPAKFYSEKIHTSASVAAALKPLCVSSMEGPKDSIKKQDKCCVGEEVPSGIASASQTTGGLQTHRKLSVSAGDGSGVAKDSGANGKAEVVAAGKHAGKMDSNGAVAGYGLADGVPLPQEKPEQLLPPPRMKKMAARALSIPVADSSEEKPVMENAGSRLERERLQRAISMGGNVPVAPPRSHGGSKSGFSHVRDADLVKKRRSRLKSESQSVDESDLTSSQSEGTGKKTEVIVYKSTWFTMVKLVFFFFERGYYFKFNCLVCTLCIEVMSSKEMFSFLRGLQIQNKGFINIESLLKLLPSSGVLYFKEKDSVHIDLRQTQVRLAFNISEVSSFTTTHARGDAKHSIVNLPLPPLTQPSTVLPLSLKKKIESVSWSASSESNKIKKVQNEIEKSERKSGENKERGRETNREGKKEWRCGLVGLFKFVGGSTNIEFLSRSFQNLHYLKKNKWNLKPLSSAQEEKPKEVTVDEKVTEDETPRFRDTSQYVLGELQALESEQKQIDARAGVVEKQLRHLMETGANKHEEEDLIQEWFMLVNKKNALIRRQDQLELLEEEHDLERRFELLNRELRAMMAIEDWKKTDAQQKREQLLLEELVSLVNKRDKLVRDLDIKERR</sequence>
<dbReference type="EMBL" id="AFYH01090583">
    <property type="status" value="NOT_ANNOTATED_CDS"/>
    <property type="molecule type" value="Genomic_DNA"/>
</dbReference>
<dbReference type="EMBL" id="AFYH01090587">
    <property type="status" value="NOT_ANNOTATED_CDS"/>
    <property type="molecule type" value="Genomic_DNA"/>
</dbReference>
<name>H3ACT1_LATCH</name>
<feature type="compositionally biased region" description="Basic and acidic residues" evidence="6">
    <location>
        <begin position="240"/>
        <end position="253"/>
    </location>
</feature>
<feature type="region of interest" description="Disordered" evidence="6">
    <location>
        <begin position="295"/>
        <end position="327"/>
    </location>
</feature>
<dbReference type="Pfam" id="PF10358">
    <property type="entry name" value="NT-C2"/>
    <property type="match status" value="1"/>
</dbReference>
<feature type="domain" description="Calponin-homology (CH)" evidence="7">
    <location>
        <begin position="418"/>
        <end position="523"/>
    </location>
</feature>
<proteinExistence type="predicted"/>
<feature type="compositionally biased region" description="Polar residues" evidence="6">
    <location>
        <begin position="358"/>
        <end position="367"/>
    </location>
</feature>
<dbReference type="GO" id="GO:0005768">
    <property type="term" value="C:endosome"/>
    <property type="evidence" value="ECO:0007669"/>
    <property type="project" value="UniProtKB-SubCell"/>
</dbReference>
<feature type="region of interest" description="Disordered" evidence="6">
    <location>
        <begin position="939"/>
        <end position="965"/>
    </location>
</feature>
<dbReference type="PROSITE" id="PS50021">
    <property type="entry name" value="CH"/>
    <property type="match status" value="1"/>
</dbReference>
<dbReference type="Pfam" id="PF12130">
    <property type="entry name" value="bMERB_dom"/>
    <property type="match status" value="1"/>
</dbReference>
<evidence type="ECO:0000256" key="5">
    <source>
        <dbReference type="SAM" id="Coils"/>
    </source>
</evidence>
<keyword evidence="11" id="KW-1185">Reference proteome</keyword>
<dbReference type="SMART" id="SM00033">
    <property type="entry name" value="CH"/>
    <property type="match status" value="1"/>
</dbReference>
<dbReference type="SMART" id="SM01203">
    <property type="entry name" value="DUF3585"/>
    <property type="match status" value="1"/>
</dbReference>
<comment type="subcellular location">
    <subcellularLocation>
        <location evidence="1">Endosome</location>
    </subcellularLocation>
</comment>
<evidence type="ECO:0000256" key="6">
    <source>
        <dbReference type="SAM" id="MobiDB-lite"/>
    </source>
</evidence>
<dbReference type="GeneTree" id="ENSGT00940000157597"/>
<dbReference type="Pfam" id="PF00307">
    <property type="entry name" value="CH"/>
    <property type="match status" value="1"/>
</dbReference>
<dbReference type="EMBL" id="AFYH01090582">
    <property type="status" value="NOT_ANNOTATED_CDS"/>
    <property type="molecule type" value="Genomic_DNA"/>
</dbReference>
<feature type="region of interest" description="Disordered" evidence="6">
    <location>
        <begin position="754"/>
        <end position="777"/>
    </location>
</feature>
<evidence type="ECO:0000259" key="8">
    <source>
        <dbReference type="PROSITE" id="PS51840"/>
    </source>
</evidence>
<feature type="region of interest" description="Disordered" evidence="6">
    <location>
        <begin position="725"/>
        <end position="744"/>
    </location>
</feature>
<reference evidence="10" key="3">
    <citation type="submission" date="2025-09" db="UniProtKB">
        <authorList>
            <consortium name="Ensembl"/>
        </authorList>
    </citation>
    <scope>IDENTIFICATION</scope>
</reference>
<feature type="domain" description="C2 NT-type" evidence="8">
    <location>
        <begin position="1"/>
        <end position="130"/>
    </location>
</feature>
<dbReference type="InterPro" id="IPR050540">
    <property type="entry name" value="F-actin_Monoox_Mical"/>
</dbReference>
<feature type="region of interest" description="Disordered" evidence="6">
    <location>
        <begin position="228"/>
        <end position="275"/>
    </location>
</feature>
<reference evidence="11" key="1">
    <citation type="submission" date="2011-08" db="EMBL/GenBank/DDBJ databases">
        <title>The draft genome of Latimeria chalumnae.</title>
        <authorList>
            <person name="Di Palma F."/>
            <person name="Alfoldi J."/>
            <person name="Johnson J."/>
            <person name="Berlin A."/>
            <person name="Gnerre S."/>
            <person name="Jaffe D."/>
            <person name="MacCallum I."/>
            <person name="Young S."/>
            <person name="Walker B.J."/>
            <person name="Lander E."/>
            <person name="Lindblad-Toh K."/>
        </authorList>
    </citation>
    <scope>NUCLEOTIDE SEQUENCE [LARGE SCALE GENOMIC DNA]</scope>
    <source>
        <strain evidence="11">Wild caught</strain>
    </source>
</reference>
<dbReference type="CDD" id="cd21255">
    <property type="entry name" value="CH_EHBP1L1"/>
    <property type="match status" value="1"/>
</dbReference>
<dbReference type="AlphaFoldDB" id="H3ACT1"/>
<dbReference type="FunFam" id="1.10.418.10:FF:000023">
    <property type="entry name" value="EH domain-binding protein 1 isoform X1"/>
    <property type="match status" value="1"/>
</dbReference>
<dbReference type="InterPro" id="IPR022735">
    <property type="entry name" value="bMERB_dom"/>
</dbReference>
<gene>
    <name evidence="10" type="primary">LOC102358234</name>
</gene>
<dbReference type="EMBL" id="AFYH01090588">
    <property type="status" value="NOT_ANNOTATED_CDS"/>
    <property type="molecule type" value="Genomic_DNA"/>
</dbReference>
<accession>H3ACT1</accession>
<dbReference type="EMBL" id="AFYH01090590">
    <property type="status" value="NOT_ANNOTATED_CDS"/>
    <property type="molecule type" value="Genomic_DNA"/>
</dbReference>
<evidence type="ECO:0000256" key="3">
    <source>
        <dbReference type="ARBA" id="ARBA00022753"/>
    </source>
</evidence>
<dbReference type="STRING" id="7897.ENSLACP00000007452"/>
<dbReference type="eggNOG" id="KOG0035">
    <property type="taxonomic scope" value="Eukaryota"/>
</dbReference>
<dbReference type="InterPro" id="IPR019448">
    <property type="entry name" value="NT-C2"/>
</dbReference>
<dbReference type="EMBL" id="AFYH01090584">
    <property type="status" value="NOT_ANNOTATED_CDS"/>
    <property type="molecule type" value="Genomic_DNA"/>
</dbReference>
<dbReference type="PANTHER" id="PTHR23167:SF42">
    <property type="entry name" value="EH DOMAIN-BINDING PROTEIN 1-LIKE PROTEIN 1"/>
    <property type="match status" value="1"/>
</dbReference>
<feature type="compositionally biased region" description="Basic and acidic residues" evidence="6">
    <location>
        <begin position="940"/>
        <end position="965"/>
    </location>
</feature>
<feature type="coiled-coil region" evidence="5">
    <location>
        <begin position="1089"/>
        <end position="1122"/>
    </location>
</feature>
<reference evidence="10" key="2">
    <citation type="submission" date="2025-08" db="UniProtKB">
        <authorList>
            <consortium name="Ensembl"/>
        </authorList>
    </citation>
    <scope>IDENTIFICATION</scope>
</reference>
<feature type="compositionally biased region" description="Polar residues" evidence="6">
    <location>
        <begin position="306"/>
        <end position="318"/>
    </location>
</feature>